<dbReference type="InterPro" id="IPR050662">
    <property type="entry name" value="Sec-metab_biosynth-thioest"/>
</dbReference>
<dbReference type="Gene3D" id="3.60.15.10">
    <property type="entry name" value="Ribonuclease Z/Hydroxyacylglutathione hydrolase-like"/>
    <property type="match status" value="1"/>
</dbReference>
<name>A0ABV7GVG3_9RHOB</name>
<reference evidence="3" key="1">
    <citation type="journal article" date="2019" name="Int. J. Syst. Evol. Microbiol.">
        <title>The Global Catalogue of Microorganisms (GCM) 10K type strain sequencing project: providing services to taxonomists for standard genome sequencing and annotation.</title>
        <authorList>
            <consortium name="The Broad Institute Genomics Platform"/>
            <consortium name="The Broad Institute Genome Sequencing Center for Infectious Disease"/>
            <person name="Wu L."/>
            <person name="Ma J."/>
        </authorList>
    </citation>
    <scope>NUCLEOTIDE SEQUENCE [LARGE SCALE GENOMIC DNA]</scope>
    <source>
        <strain evidence="3">KCTC 52366</strain>
    </source>
</reference>
<proteinExistence type="predicted"/>
<protein>
    <submittedName>
        <fullName evidence="2">MBL fold metallo-hydrolase</fullName>
    </submittedName>
</protein>
<dbReference type="Gene3D" id="1.10.10.10">
    <property type="entry name" value="Winged helix-like DNA-binding domain superfamily/Winged helix DNA-binding domain"/>
    <property type="match status" value="1"/>
</dbReference>
<dbReference type="PANTHER" id="PTHR23131">
    <property type="entry name" value="ENDORIBONUCLEASE LACTB2"/>
    <property type="match status" value="1"/>
</dbReference>
<dbReference type="PANTHER" id="PTHR23131:SF0">
    <property type="entry name" value="ENDORIBONUCLEASE LACTB2"/>
    <property type="match status" value="1"/>
</dbReference>
<dbReference type="InterPro" id="IPR001279">
    <property type="entry name" value="Metallo-B-lactamas"/>
</dbReference>
<dbReference type="RefSeq" id="WP_275631561.1">
    <property type="nucleotide sequence ID" value="NZ_JARGYD010000001.1"/>
</dbReference>
<dbReference type="InterPro" id="IPR036866">
    <property type="entry name" value="RibonucZ/Hydroxyglut_hydro"/>
</dbReference>
<dbReference type="InterPro" id="IPR036388">
    <property type="entry name" value="WH-like_DNA-bd_sf"/>
</dbReference>
<organism evidence="2 3">
    <name type="scientific">Psychromarinibacter halotolerans</name>
    <dbReference type="NCBI Taxonomy" id="1775175"/>
    <lineage>
        <taxon>Bacteria</taxon>
        <taxon>Pseudomonadati</taxon>
        <taxon>Pseudomonadota</taxon>
        <taxon>Alphaproteobacteria</taxon>
        <taxon>Rhodobacterales</taxon>
        <taxon>Paracoccaceae</taxon>
        <taxon>Psychromarinibacter</taxon>
    </lineage>
</organism>
<dbReference type="InterPro" id="IPR041516">
    <property type="entry name" value="LACTB2_WH"/>
</dbReference>
<dbReference type="Pfam" id="PF00753">
    <property type="entry name" value="Lactamase_B"/>
    <property type="match status" value="1"/>
</dbReference>
<gene>
    <name evidence="2" type="ORF">ACFOGP_14735</name>
</gene>
<evidence type="ECO:0000313" key="2">
    <source>
        <dbReference type="EMBL" id="MFC3143975.1"/>
    </source>
</evidence>
<dbReference type="CDD" id="cd16278">
    <property type="entry name" value="metallo-hydrolase-like_MBL-fold"/>
    <property type="match status" value="1"/>
</dbReference>
<dbReference type="Proteomes" id="UP001595632">
    <property type="component" value="Unassembled WGS sequence"/>
</dbReference>
<comment type="caution">
    <text evidence="2">The sequence shown here is derived from an EMBL/GenBank/DDBJ whole genome shotgun (WGS) entry which is preliminary data.</text>
</comment>
<accession>A0ABV7GVG3</accession>
<evidence type="ECO:0000259" key="1">
    <source>
        <dbReference type="SMART" id="SM00849"/>
    </source>
</evidence>
<dbReference type="SMART" id="SM00849">
    <property type="entry name" value="Lactamase_B"/>
    <property type="match status" value="1"/>
</dbReference>
<evidence type="ECO:0000313" key="3">
    <source>
        <dbReference type="Proteomes" id="UP001595632"/>
    </source>
</evidence>
<feature type="domain" description="Metallo-beta-lactamase" evidence="1">
    <location>
        <begin position="32"/>
        <end position="211"/>
    </location>
</feature>
<dbReference type="Pfam" id="PF17778">
    <property type="entry name" value="WHD_BLACT"/>
    <property type="match status" value="1"/>
</dbReference>
<dbReference type="SUPFAM" id="SSF56281">
    <property type="entry name" value="Metallo-hydrolase/oxidoreductase"/>
    <property type="match status" value="1"/>
</dbReference>
<dbReference type="EMBL" id="JBHRTB010000010">
    <property type="protein sequence ID" value="MFC3143975.1"/>
    <property type="molecule type" value="Genomic_DNA"/>
</dbReference>
<keyword evidence="3" id="KW-1185">Reference proteome</keyword>
<sequence length="301" mass="31402">MDFDPQPGVPEVLAPGLRRVLAPNPSPMTFRGTNSFLVGEGRVALIDPGPDQHAHRDAILAALAPGERITHILLTHAHRDHSGLVPAMRAATGAPILAFGDALAGRSPVMQALSSQGAGGGEGLDLAFRPDATLADGDTVSDGDWTLTALHTPGHAANHLCFGWDDILFSGDVVMGWASTMVSPPDGDLTAFMATAARLAALPFNVFHPAHGAPIPDPAARCRALIDHRLTREAAILKQLSKGPATPAMLTAAIYTDTPPALLPMAERNVFAHLIDLATRNLATADPALAPDARFALPTGK</sequence>